<evidence type="ECO:0000256" key="1">
    <source>
        <dbReference type="ARBA" id="ARBA00005519"/>
    </source>
</evidence>
<dbReference type="Pfam" id="PF00553">
    <property type="entry name" value="CBM_2"/>
    <property type="match status" value="1"/>
</dbReference>
<keyword evidence="2" id="KW-0624">Polysaccharide degradation</keyword>
<dbReference type="Gene3D" id="2.60.120.180">
    <property type="match status" value="1"/>
</dbReference>
<keyword evidence="7" id="KW-1185">Reference proteome</keyword>
<dbReference type="SMART" id="SM00637">
    <property type="entry name" value="CBD_II"/>
    <property type="match status" value="1"/>
</dbReference>
<sequence length="388" mass="40577">MKRPIRALAAIGLFIAGTATVITVAATPAQADVRICEQYGTTTIQGRYVVQNNRWGSNAEQCINVTDTGFSIVSQQGSAATNGAPLSYPSVYFGCHYTNCSPGTNLPLQVSQISAIPTSINYTYGSGTYNASFDIWLDPTPRRDGVNQMEIMIWFNRQGSIQPIGSSVGTGTVAGRTWDVWRGSNGSNNVISYVAPSPINSWSFNVLDFVNDIRSRGAITNSWYLTSIQGGFEPWNGGVGNGVTSFSTTVNQGTPPTTPPTSPPTTTRPPVTTPPVTTPPPGGGGACRVAYTANSWNNGFTGNVTVTNTSSSTVNGWTLGFSFPSGQQITNSWNATVTQSGSSVTARNVGYNGTIAPGASQSFGFQGTHGGTNGAPTGWTLNGTACSS</sequence>
<dbReference type="GO" id="GO:0000272">
    <property type="term" value="P:polysaccharide catabolic process"/>
    <property type="evidence" value="ECO:0007669"/>
    <property type="project" value="UniProtKB-KW"/>
</dbReference>
<dbReference type="Pfam" id="PF01670">
    <property type="entry name" value="Glyco_hydro_12"/>
    <property type="match status" value="1"/>
</dbReference>
<feature type="compositionally biased region" description="Pro residues" evidence="3">
    <location>
        <begin position="256"/>
        <end position="282"/>
    </location>
</feature>
<dbReference type="RefSeq" id="WP_173156379.1">
    <property type="nucleotide sequence ID" value="NZ_AP022871.1"/>
</dbReference>
<evidence type="ECO:0000256" key="2">
    <source>
        <dbReference type="RuleBase" id="RU361163"/>
    </source>
</evidence>
<dbReference type="InterPro" id="IPR012291">
    <property type="entry name" value="CBM2_carb-bd_dom_sf"/>
</dbReference>
<keyword evidence="2" id="KW-0326">Glycosidase</keyword>
<dbReference type="KEGG" id="psuu:Psuf_022650"/>
<dbReference type="AlphaFoldDB" id="A0A6F8YFT0"/>
<reference evidence="6 7" key="1">
    <citation type="submission" date="2020-03" db="EMBL/GenBank/DDBJ databases">
        <title>Whole genome shotgun sequence of Phytohabitans suffuscus NBRC 105367.</title>
        <authorList>
            <person name="Komaki H."/>
            <person name="Tamura T."/>
        </authorList>
    </citation>
    <scope>NUCLEOTIDE SEQUENCE [LARGE SCALE GENOMIC DNA]</scope>
    <source>
        <strain evidence="6 7">NBRC 105367</strain>
    </source>
</reference>
<dbReference type="SUPFAM" id="SSF49384">
    <property type="entry name" value="Carbohydrate-binding domain"/>
    <property type="match status" value="1"/>
</dbReference>
<feature type="domain" description="CBM2" evidence="5">
    <location>
        <begin position="280"/>
        <end position="388"/>
    </location>
</feature>
<accession>A0A6F8YFT0</accession>
<keyword evidence="2 6" id="KW-0378">Hydrolase</keyword>
<evidence type="ECO:0000256" key="4">
    <source>
        <dbReference type="SAM" id="SignalP"/>
    </source>
</evidence>
<dbReference type="InterPro" id="IPR013319">
    <property type="entry name" value="GH11/12"/>
</dbReference>
<dbReference type="Gene3D" id="2.60.40.290">
    <property type="match status" value="1"/>
</dbReference>
<dbReference type="SUPFAM" id="SSF49899">
    <property type="entry name" value="Concanavalin A-like lectins/glucanases"/>
    <property type="match status" value="1"/>
</dbReference>
<dbReference type="GO" id="GO:0030247">
    <property type="term" value="F:polysaccharide binding"/>
    <property type="evidence" value="ECO:0007669"/>
    <property type="project" value="UniProtKB-UniRule"/>
</dbReference>
<dbReference type="PANTHER" id="PTHR34002">
    <property type="entry name" value="BLR1656 PROTEIN"/>
    <property type="match status" value="1"/>
</dbReference>
<organism evidence="6 7">
    <name type="scientific">Phytohabitans suffuscus</name>
    <dbReference type="NCBI Taxonomy" id="624315"/>
    <lineage>
        <taxon>Bacteria</taxon>
        <taxon>Bacillati</taxon>
        <taxon>Actinomycetota</taxon>
        <taxon>Actinomycetes</taxon>
        <taxon>Micromonosporales</taxon>
        <taxon>Micromonosporaceae</taxon>
    </lineage>
</organism>
<dbReference type="InterPro" id="IPR001919">
    <property type="entry name" value="CBD2"/>
</dbReference>
<proteinExistence type="inferred from homology"/>
<evidence type="ECO:0000256" key="3">
    <source>
        <dbReference type="SAM" id="MobiDB-lite"/>
    </source>
</evidence>
<dbReference type="InterPro" id="IPR002594">
    <property type="entry name" value="GH12"/>
</dbReference>
<reference evidence="6 7" key="2">
    <citation type="submission" date="2020-03" db="EMBL/GenBank/DDBJ databases">
        <authorList>
            <person name="Ichikawa N."/>
            <person name="Kimura A."/>
            <person name="Kitahashi Y."/>
            <person name="Uohara A."/>
        </authorList>
    </citation>
    <scope>NUCLEOTIDE SEQUENCE [LARGE SCALE GENOMIC DNA]</scope>
    <source>
        <strain evidence="6 7">NBRC 105367</strain>
    </source>
</reference>
<dbReference type="GO" id="GO:0008810">
    <property type="term" value="F:cellulase activity"/>
    <property type="evidence" value="ECO:0007669"/>
    <property type="project" value="InterPro"/>
</dbReference>
<feature type="chain" id="PRO_5026066402" evidence="4">
    <location>
        <begin position="32"/>
        <end position="388"/>
    </location>
</feature>
<dbReference type="PROSITE" id="PS51173">
    <property type="entry name" value="CBM2"/>
    <property type="match status" value="1"/>
</dbReference>
<comment type="similarity">
    <text evidence="1 2">Belongs to the glycosyl hydrolase 12 (cellulase H) family.</text>
</comment>
<feature type="signal peptide" evidence="4">
    <location>
        <begin position="1"/>
        <end position="31"/>
    </location>
</feature>
<gene>
    <name evidence="6" type="ORF">Psuf_022650</name>
</gene>
<evidence type="ECO:0000259" key="5">
    <source>
        <dbReference type="PROSITE" id="PS51173"/>
    </source>
</evidence>
<evidence type="ECO:0000313" key="6">
    <source>
        <dbReference type="EMBL" id="BCB84952.1"/>
    </source>
</evidence>
<evidence type="ECO:0000313" key="7">
    <source>
        <dbReference type="Proteomes" id="UP000503011"/>
    </source>
</evidence>
<dbReference type="PANTHER" id="PTHR34002:SF9">
    <property type="entry name" value="XYLOGLUCAN-SPECIFIC ENDO-BETA-1,4-GLUCANASE A"/>
    <property type="match status" value="1"/>
</dbReference>
<feature type="region of interest" description="Disordered" evidence="3">
    <location>
        <begin position="244"/>
        <end position="282"/>
    </location>
</feature>
<protein>
    <submittedName>
        <fullName evidence="6">Glycosyl hydrolase family 5</fullName>
    </submittedName>
</protein>
<name>A0A6F8YFT0_9ACTN</name>
<keyword evidence="2" id="KW-0119">Carbohydrate metabolism</keyword>
<keyword evidence="4" id="KW-0732">Signal</keyword>
<dbReference type="Proteomes" id="UP000503011">
    <property type="component" value="Chromosome"/>
</dbReference>
<dbReference type="InterPro" id="IPR013320">
    <property type="entry name" value="ConA-like_dom_sf"/>
</dbReference>
<dbReference type="InterPro" id="IPR008965">
    <property type="entry name" value="CBM2/CBM3_carb-bd_dom_sf"/>
</dbReference>
<dbReference type="EMBL" id="AP022871">
    <property type="protein sequence ID" value="BCB84952.1"/>
    <property type="molecule type" value="Genomic_DNA"/>
</dbReference>